<reference evidence="2 3" key="1">
    <citation type="submission" date="2024-01" db="EMBL/GenBank/DDBJ databases">
        <title>The genomes of 5 underutilized Papilionoideae crops provide insights into root nodulation and disease resistanc.</title>
        <authorList>
            <person name="Jiang F."/>
        </authorList>
    </citation>
    <scope>NUCLEOTIDE SEQUENCE [LARGE SCALE GENOMIC DNA]</scope>
    <source>
        <strain evidence="2">LVBAO_FW01</strain>
        <tissue evidence="2">Leaves</tissue>
    </source>
</reference>
<organism evidence="2 3">
    <name type="scientific">Canavalia gladiata</name>
    <name type="common">Sword bean</name>
    <name type="synonym">Dolichos gladiatus</name>
    <dbReference type="NCBI Taxonomy" id="3824"/>
    <lineage>
        <taxon>Eukaryota</taxon>
        <taxon>Viridiplantae</taxon>
        <taxon>Streptophyta</taxon>
        <taxon>Embryophyta</taxon>
        <taxon>Tracheophyta</taxon>
        <taxon>Spermatophyta</taxon>
        <taxon>Magnoliopsida</taxon>
        <taxon>eudicotyledons</taxon>
        <taxon>Gunneridae</taxon>
        <taxon>Pentapetalae</taxon>
        <taxon>rosids</taxon>
        <taxon>fabids</taxon>
        <taxon>Fabales</taxon>
        <taxon>Fabaceae</taxon>
        <taxon>Papilionoideae</taxon>
        <taxon>50 kb inversion clade</taxon>
        <taxon>NPAAA clade</taxon>
        <taxon>indigoferoid/millettioid clade</taxon>
        <taxon>Phaseoleae</taxon>
        <taxon>Canavalia</taxon>
    </lineage>
</organism>
<comment type="caution">
    <text evidence="2">The sequence shown here is derived from an EMBL/GenBank/DDBJ whole genome shotgun (WGS) entry which is preliminary data.</text>
</comment>
<dbReference type="PANTHER" id="PTHR21198">
    <property type="entry name" value="GLUTAMATE RACEMASE"/>
    <property type="match status" value="1"/>
</dbReference>
<dbReference type="PANTHER" id="PTHR21198:SF7">
    <property type="entry name" value="ASPARTATE-GLUTAMATE RACEMASE FAMILY"/>
    <property type="match status" value="1"/>
</dbReference>
<name>A0AAN9MBZ0_CANGL</name>
<proteinExistence type="predicted"/>
<evidence type="ECO:0000313" key="2">
    <source>
        <dbReference type="EMBL" id="KAK7349147.1"/>
    </source>
</evidence>
<dbReference type="Gene3D" id="3.40.50.1860">
    <property type="match status" value="2"/>
</dbReference>
<protein>
    <submittedName>
        <fullName evidence="2">Uncharacterized protein</fullName>
    </submittedName>
</protein>
<dbReference type="InterPro" id="IPR001920">
    <property type="entry name" value="Asp/Glu_race"/>
</dbReference>
<sequence>MGLGLGLGRTHEQEPTQFVIWNEIFSANVTVFPLDENSNCKVFSHIGDVPCSVPFLHMEDSVVRKLKETKLKPLEHGNPLRIGVLATNATLASVSQETLCQHELRRLSTLSSFNIAKIKEEFYLGFEVVLPDRATMEGTMIPAIEALNRKNMEGAYNLLRVALQVLLVRAVNSVMDASMICGIDCPKMILFSENVLIQ</sequence>
<gene>
    <name evidence="2" type="ORF">VNO77_06283</name>
</gene>
<keyword evidence="3" id="KW-1185">Reference proteome</keyword>
<keyword evidence="1" id="KW-0413">Isomerase</keyword>
<dbReference type="AlphaFoldDB" id="A0AAN9MBZ0"/>
<evidence type="ECO:0000256" key="1">
    <source>
        <dbReference type="ARBA" id="ARBA00023235"/>
    </source>
</evidence>
<evidence type="ECO:0000313" key="3">
    <source>
        <dbReference type="Proteomes" id="UP001367508"/>
    </source>
</evidence>
<dbReference type="Proteomes" id="UP001367508">
    <property type="component" value="Unassembled WGS sequence"/>
</dbReference>
<accession>A0AAN9MBZ0</accession>
<dbReference type="EMBL" id="JAYMYQ010000002">
    <property type="protein sequence ID" value="KAK7349147.1"/>
    <property type="molecule type" value="Genomic_DNA"/>
</dbReference>
<dbReference type="GO" id="GO:0016855">
    <property type="term" value="F:racemase and epimerase activity, acting on amino acids and derivatives"/>
    <property type="evidence" value="ECO:0007669"/>
    <property type="project" value="InterPro"/>
</dbReference>